<dbReference type="InterPro" id="IPR011037">
    <property type="entry name" value="Pyrv_Knase-like_insert_dom_sf"/>
</dbReference>
<evidence type="ECO:0000313" key="2">
    <source>
        <dbReference type="EMBL" id="WNC08488.1"/>
    </source>
</evidence>
<dbReference type="Proteomes" id="UP001258207">
    <property type="component" value="Chromosome"/>
</dbReference>
<evidence type="ECO:0000259" key="1">
    <source>
        <dbReference type="PROSITE" id="PS51340"/>
    </source>
</evidence>
<dbReference type="GO" id="GO:0003824">
    <property type="term" value="F:catalytic activity"/>
    <property type="evidence" value="ECO:0007669"/>
    <property type="project" value="InterPro"/>
</dbReference>
<accession>A0AAJ6MSC3</accession>
<dbReference type="PROSITE" id="PS51340">
    <property type="entry name" value="MOSC"/>
    <property type="match status" value="1"/>
</dbReference>
<sequence length="271" mass="29682">MSSLAALYRYPLKSARGQSLQQSAVDGLGLLGDRRWMLVDAERGLFLSQRSVPRLTQLHTQVSPEGDLMLSAKGFPDLHVPVPVSGALSANLRQIKVWHDTFEVPDAGDAAAHWVSDFLGKPTRLVYMPADRARTVSADYGKNGDKVAFADGFPLLLIGQGSLDDLSARVGRSLEMIRFRPNLVVQGSPAFAEDDWKRIRIGDVDFRVLKPCARCILTTLDPQTGERSPDREPLATLKSYRLQDGHAMFGQNLVCDGAGVLEVGMPITVLE</sequence>
<reference evidence="2" key="1">
    <citation type="submission" date="2023-09" db="EMBL/GenBank/DDBJ databases">
        <title>First report of Pseudomonas coleopterorum DJ13 causing leaf spot on Rhododendron pulchrum Sweet in China.</title>
        <authorList>
            <person name="Zhang Y."/>
        </authorList>
    </citation>
    <scope>NUCLEOTIDE SEQUENCE</scope>
    <source>
        <strain evidence="2">DJ13</strain>
    </source>
</reference>
<dbReference type="SUPFAM" id="SSF50800">
    <property type="entry name" value="PK beta-barrel domain-like"/>
    <property type="match status" value="1"/>
</dbReference>
<proteinExistence type="predicted"/>
<dbReference type="EMBL" id="CP134081">
    <property type="protein sequence ID" value="WNC08488.1"/>
    <property type="molecule type" value="Genomic_DNA"/>
</dbReference>
<dbReference type="InterPro" id="IPR005302">
    <property type="entry name" value="MoCF_Sase_C"/>
</dbReference>
<evidence type="ECO:0000313" key="3">
    <source>
        <dbReference type="Proteomes" id="UP001258207"/>
    </source>
</evidence>
<organism evidence="2 3">
    <name type="scientific">Pseudomonas coleopterorum</name>
    <dbReference type="NCBI Taxonomy" id="1605838"/>
    <lineage>
        <taxon>Bacteria</taxon>
        <taxon>Pseudomonadati</taxon>
        <taxon>Pseudomonadota</taxon>
        <taxon>Gammaproteobacteria</taxon>
        <taxon>Pseudomonadales</taxon>
        <taxon>Pseudomonadaceae</taxon>
        <taxon>Pseudomonas</taxon>
    </lineage>
</organism>
<gene>
    <name evidence="2" type="ORF">RI108_14360</name>
</gene>
<name>A0AAJ6MSC3_9PSED</name>
<dbReference type="InterPro" id="IPR005303">
    <property type="entry name" value="MOCOS_middle"/>
</dbReference>
<dbReference type="GO" id="GO:0030151">
    <property type="term" value="F:molybdenum ion binding"/>
    <property type="evidence" value="ECO:0007669"/>
    <property type="project" value="InterPro"/>
</dbReference>
<dbReference type="Pfam" id="PF03473">
    <property type="entry name" value="MOSC"/>
    <property type="match status" value="1"/>
</dbReference>
<dbReference type="RefSeq" id="WP_090357345.1">
    <property type="nucleotide sequence ID" value="NZ_CP134081.1"/>
</dbReference>
<dbReference type="GO" id="GO:0030170">
    <property type="term" value="F:pyridoxal phosphate binding"/>
    <property type="evidence" value="ECO:0007669"/>
    <property type="project" value="InterPro"/>
</dbReference>
<dbReference type="AlphaFoldDB" id="A0AAJ6MSC3"/>
<protein>
    <submittedName>
        <fullName evidence="2">MOSC domain-containing protein</fullName>
    </submittedName>
</protein>
<dbReference type="PANTHER" id="PTHR14237:SF19">
    <property type="entry name" value="MITOCHONDRIAL AMIDOXIME REDUCING COMPONENT 1"/>
    <property type="match status" value="1"/>
</dbReference>
<dbReference type="SUPFAM" id="SSF141673">
    <property type="entry name" value="MOSC N-terminal domain-like"/>
    <property type="match status" value="1"/>
</dbReference>
<dbReference type="Pfam" id="PF03476">
    <property type="entry name" value="MOSC_N"/>
    <property type="match status" value="1"/>
</dbReference>
<feature type="domain" description="MOSC" evidence="1">
    <location>
        <begin position="128"/>
        <end position="270"/>
    </location>
</feature>
<dbReference type="PANTHER" id="PTHR14237">
    <property type="entry name" value="MOLYBDOPTERIN COFACTOR SULFURASE MOSC"/>
    <property type="match status" value="1"/>
</dbReference>